<sequence>MNNTFSKHQQIGEVSTFMEFVNTNFNRAMNAICWHRNLDGDFSEIVSQLQLKDSVTEVSVDDVLALHLSEKGDVARKIILNDSFYNCHDF</sequence>
<dbReference type="EMBL" id="FOUZ01000006">
    <property type="protein sequence ID" value="SFN10187.1"/>
    <property type="molecule type" value="Genomic_DNA"/>
</dbReference>
<dbReference type="Proteomes" id="UP000199149">
    <property type="component" value="Unassembled WGS sequence"/>
</dbReference>
<dbReference type="OrthoDB" id="6710124at2"/>
<keyword evidence="2" id="KW-1185">Reference proteome</keyword>
<dbReference type="AlphaFoldDB" id="A0A1I4W9U4"/>
<organism evidence="1 2">
    <name type="scientific">Algoriella xinjiangensis</name>
    <dbReference type="NCBI Taxonomy" id="684065"/>
    <lineage>
        <taxon>Bacteria</taxon>
        <taxon>Pseudomonadati</taxon>
        <taxon>Bacteroidota</taxon>
        <taxon>Flavobacteriia</taxon>
        <taxon>Flavobacteriales</taxon>
        <taxon>Weeksellaceae</taxon>
        <taxon>Algoriella</taxon>
    </lineage>
</organism>
<dbReference type="STRING" id="684065.SAMN05421738_106203"/>
<protein>
    <submittedName>
        <fullName evidence="1">Uncharacterized protein</fullName>
    </submittedName>
</protein>
<dbReference type="RefSeq" id="WP_092908051.1">
    <property type="nucleotide sequence ID" value="NZ_FOUZ01000006.1"/>
</dbReference>
<reference evidence="2" key="1">
    <citation type="submission" date="2016-10" db="EMBL/GenBank/DDBJ databases">
        <authorList>
            <person name="Varghese N."/>
            <person name="Submissions S."/>
        </authorList>
    </citation>
    <scope>NUCLEOTIDE SEQUENCE [LARGE SCALE GENOMIC DNA]</scope>
    <source>
        <strain evidence="2">XJ109</strain>
    </source>
</reference>
<proteinExistence type="predicted"/>
<name>A0A1I4W9U4_9FLAO</name>
<gene>
    <name evidence="1" type="ORF">SAMN05421738_106203</name>
</gene>
<evidence type="ECO:0000313" key="1">
    <source>
        <dbReference type="EMBL" id="SFN10187.1"/>
    </source>
</evidence>
<accession>A0A1I4W9U4</accession>
<evidence type="ECO:0000313" key="2">
    <source>
        <dbReference type="Proteomes" id="UP000199149"/>
    </source>
</evidence>